<name>A0ABS2EN52_9LACO</name>
<keyword evidence="6 8" id="KW-0446">Lipid-binding</keyword>
<reference evidence="14 15" key="1">
    <citation type="journal article" date="2021" name="Sci. Rep.">
        <title>The distribution of antibiotic resistance genes in chicken gut microbiota commensals.</title>
        <authorList>
            <person name="Juricova H."/>
            <person name="Matiasovicova J."/>
            <person name="Kubasova T."/>
            <person name="Cejkova D."/>
            <person name="Rychlik I."/>
        </authorList>
    </citation>
    <scope>NUCLEOTIDE SEQUENCE [LARGE SCALE GENOMIC DNA]</scope>
    <source>
        <strain evidence="14 15">An810</strain>
    </source>
</reference>
<dbReference type="SMART" id="SM00760">
    <property type="entry name" value="Bac_DnaA_C"/>
    <property type="match status" value="1"/>
</dbReference>
<dbReference type="Gene3D" id="3.30.300.180">
    <property type="match status" value="1"/>
</dbReference>
<dbReference type="SUPFAM" id="SSF48295">
    <property type="entry name" value="TrpR-like"/>
    <property type="match status" value="1"/>
</dbReference>
<comment type="similarity">
    <text evidence="1 8 11">Belongs to the DnaA family.</text>
</comment>
<organism evidence="14 15">
    <name type="scientific">Limosilactobacillus alvi</name>
    <dbReference type="NCBI Taxonomy" id="990412"/>
    <lineage>
        <taxon>Bacteria</taxon>
        <taxon>Bacillati</taxon>
        <taxon>Bacillota</taxon>
        <taxon>Bacilli</taxon>
        <taxon>Lactobacillales</taxon>
        <taxon>Lactobacillaceae</taxon>
        <taxon>Limosilactobacillus</taxon>
    </lineage>
</organism>
<keyword evidence="15" id="KW-1185">Reference proteome</keyword>
<dbReference type="NCBIfam" id="TIGR00362">
    <property type="entry name" value="DnaA"/>
    <property type="match status" value="1"/>
</dbReference>
<dbReference type="InterPro" id="IPR003593">
    <property type="entry name" value="AAA+_ATPase"/>
</dbReference>
<sequence>MTELSSLESLWEAVQNTFKQTITGPTYENVVAPAKADSLSNHQLTVVVPTEYHLDWWQRSLNTQLKHILREQTGQDIEPRYVLTKNLINKSTTTSTTAATPTFQEQTPLNPEYTFETFVEGRSNQFAYASAYAASEQPGGLYNPLLIYGGVGLGKTHLMQAIANNMLIHNPNAKIKYVTSENFMNDYINSIKNRTQEEFRREYRDLDALLVDDVQFLASKNETELEFFNTFNVLHDNSKQIVLTADQNPKEIPNLTERLVSRFVWGLTVEITSPGLETRIAILNRKAEEENIQGVPSEVLNYIATKINTNVRELEGALMRVRVYAQLHNTPITTAIAAEALQGIGDAPTTALTIDLIQKKVANFYGITQADITGKKRVKTIVIPRQIAMYLSRELTDNSLPKIGKEFGGKDHTTVLHAIDKIEKQLQADSQLQNDIKNLKAALTP</sequence>
<evidence type="ECO:0000256" key="11">
    <source>
        <dbReference type="RuleBase" id="RU004227"/>
    </source>
</evidence>
<evidence type="ECO:0000256" key="2">
    <source>
        <dbReference type="ARBA" id="ARBA00022490"/>
    </source>
</evidence>
<evidence type="ECO:0000256" key="10">
    <source>
        <dbReference type="RuleBase" id="RU000577"/>
    </source>
</evidence>
<evidence type="ECO:0000313" key="15">
    <source>
        <dbReference type="Proteomes" id="UP000776629"/>
    </source>
</evidence>
<evidence type="ECO:0000259" key="13">
    <source>
        <dbReference type="SMART" id="SM00760"/>
    </source>
</evidence>
<proteinExistence type="inferred from homology"/>
<dbReference type="SUPFAM" id="SSF52540">
    <property type="entry name" value="P-loop containing nucleoside triphosphate hydrolases"/>
    <property type="match status" value="1"/>
</dbReference>
<comment type="function">
    <text evidence="8 10">Plays an essential role in the initiation and regulation of chromosomal replication. ATP-DnaA binds to the origin of replication (oriC) to initiate formation of the DNA replication initiation complex once per cell cycle. Binds the DnaA box (a 9 base pair repeat at the origin) and separates the double-stranded (ds)DNA. Forms a right-handed helical filament on oriC DNA; dsDNA binds to the exterior of the filament while single-stranded (ss)DNA is stabiized in the filament's interior. The ATP-DnaA-oriC complex binds and stabilizes one strand of the AT-rich DNA unwinding element (DUE), permitting loading of DNA polymerase. After initiation quickly degrades to an ADP-DnaA complex that is not apt for DNA replication. Binds acidic phospholipids.</text>
</comment>
<feature type="binding site" evidence="8">
    <location>
        <position position="156"/>
    </location>
    <ligand>
        <name>ATP</name>
        <dbReference type="ChEBI" id="CHEBI:30616"/>
    </ligand>
</feature>
<dbReference type="RefSeq" id="WP_180871090.1">
    <property type="nucleotide sequence ID" value="NZ_JACJJQ010000005.1"/>
</dbReference>
<accession>A0ABS2EN52</accession>
<dbReference type="InterPro" id="IPR038454">
    <property type="entry name" value="DnaA_N_sf"/>
</dbReference>
<dbReference type="CDD" id="cd00009">
    <property type="entry name" value="AAA"/>
    <property type="match status" value="1"/>
</dbReference>
<keyword evidence="2 8" id="KW-0963">Cytoplasm</keyword>
<evidence type="ECO:0000256" key="8">
    <source>
        <dbReference type="HAMAP-Rule" id="MF_00377"/>
    </source>
</evidence>
<evidence type="ECO:0000256" key="5">
    <source>
        <dbReference type="ARBA" id="ARBA00022840"/>
    </source>
</evidence>
<keyword evidence="3 8" id="KW-0235">DNA replication</keyword>
<feature type="region of interest" description="Domain IV, binds dsDNA" evidence="8">
    <location>
        <begin position="326"/>
        <end position="445"/>
    </location>
</feature>
<dbReference type="PRINTS" id="PR00051">
    <property type="entry name" value="DNAA"/>
</dbReference>
<dbReference type="InterPro" id="IPR024633">
    <property type="entry name" value="DnaA_N_dom"/>
</dbReference>
<dbReference type="PANTHER" id="PTHR30050:SF2">
    <property type="entry name" value="CHROMOSOMAL REPLICATION INITIATOR PROTEIN DNAA"/>
    <property type="match status" value="1"/>
</dbReference>
<dbReference type="Proteomes" id="UP000776629">
    <property type="component" value="Unassembled WGS sequence"/>
</dbReference>
<feature type="binding site" evidence="8">
    <location>
        <position position="154"/>
    </location>
    <ligand>
        <name>ATP</name>
        <dbReference type="ChEBI" id="CHEBI:30616"/>
    </ligand>
</feature>
<feature type="domain" description="AAA+ ATPase" evidence="12">
    <location>
        <begin position="141"/>
        <end position="270"/>
    </location>
</feature>
<comment type="domain">
    <text evidence="8">Domain I is involved in oligomerization and binding regulators, domain II is flexibile and of varying length in different bacteria, domain III forms the AAA+ region, while domain IV binds dsDNA.</text>
</comment>
<evidence type="ECO:0000256" key="4">
    <source>
        <dbReference type="ARBA" id="ARBA00022741"/>
    </source>
</evidence>
<keyword evidence="5 8" id="KW-0067">ATP-binding</keyword>
<dbReference type="CDD" id="cd06571">
    <property type="entry name" value="Bac_DnaA_C"/>
    <property type="match status" value="1"/>
</dbReference>
<dbReference type="InterPro" id="IPR013159">
    <property type="entry name" value="DnaA_C"/>
</dbReference>
<dbReference type="PROSITE" id="PS01008">
    <property type="entry name" value="DNAA"/>
    <property type="match status" value="1"/>
</dbReference>
<feature type="binding site" evidence="8">
    <location>
        <position position="155"/>
    </location>
    <ligand>
        <name>ATP</name>
        <dbReference type="ChEBI" id="CHEBI:30616"/>
    </ligand>
</feature>
<feature type="domain" description="Chromosomal replication initiator DnaA C-terminal" evidence="13">
    <location>
        <begin position="353"/>
        <end position="422"/>
    </location>
</feature>
<evidence type="ECO:0000259" key="12">
    <source>
        <dbReference type="SMART" id="SM00382"/>
    </source>
</evidence>
<evidence type="ECO:0000256" key="9">
    <source>
        <dbReference type="NCBIfam" id="TIGR00362"/>
    </source>
</evidence>
<dbReference type="Gene3D" id="1.10.1750.10">
    <property type="match status" value="1"/>
</dbReference>
<dbReference type="Pfam" id="PF11638">
    <property type="entry name" value="DnaA_N"/>
    <property type="match status" value="1"/>
</dbReference>
<evidence type="ECO:0000256" key="6">
    <source>
        <dbReference type="ARBA" id="ARBA00023121"/>
    </source>
</evidence>
<protein>
    <recommendedName>
        <fullName evidence="8 9">Chromosomal replication initiator protein DnaA</fullName>
    </recommendedName>
</protein>
<dbReference type="EMBL" id="JACJJQ010000005">
    <property type="protein sequence ID" value="MBM6753501.1"/>
    <property type="molecule type" value="Genomic_DNA"/>
</dbReference>
<dbReference type="Pfam" id="PF00308">
    <property type="entry name" value="Bac_DnaA"/>
    <property type="match status" value="1"/>
</dbReference>
<evidence type="ECO:0000256" key="3">
    <source>
        <dbReference type="ARBA" id="ARBA00022705"/>
    </source>
</evidence>
<comment type="subunit">
    <text evidence="8">Oligomerizes as a right-handed, spiral filament on DNA at oriC.</text>
</comment>
<comment type="caution">
    <text evidence="14">The sequence shown here is derived from an EMBL/GenBank/DDBJ whole genome shotgun (WGS) entry which is preliminary data.</text>
</comment>
<gene>
    <name evidence="8 14" type="primary">dnaA</name>
    <name evidence="14" type="ORF">H5993_01790</name>
</gene>
<dbReference type="InterPro" id="IPR001957">
    <property type="entry name" value="Chromosome_initiator_DnaA"/>
</dbReference>
<evidence type="ECO:0000313" key="14">
    <source>
        <dbReference type="EMBL" id="MBM6753501.1"/>
    </source>
</evidence>
<dbReference type="InterPro" id="IPR027417">
    <property type="entry name" value="P-loop_NTPase"/>
</dbReference>
<dbReference type="PANTHER" id="PTHR30050">
    <property type="entry name" value="CHROMOSOMAL REPLICATION INITIATOR PROTEIN DNAA"/>
    <property type="match status" value="1"/>
</dbReference>
<comment type="caution">
    <text evidence="8">Lacks conserved residue(s) required for the propagation of feature annotation.</text>
</comment>
<keyword evidence="4 8" id="KW-0547">Nucleotide-binding</keyword>
<dbReference type="HAMAP" id="MF_00377">
    <property type="entry name" value="DnaA_bact"/>
    <property type="match status" value="1"/>
</dbReference>
<keyword evidence="7 8" id="KW-0238">DNA-binding</keyword>
<evidence type="ECO:0000256" key="7">
    <source>
        <dbReference type="ARBA" id="ARBA00023125"/>
    </source>
</evidence>
<dbReference type="Gene3D" id="3.40.50.300">
    <property type="entry name" value="P-loop containing nucleotide triphosphate hydrolases"/>
    <property type="match status" value="1"/>
</dbReference>
<dbReference type="InterPro" id="IPR013317">
    <property type="entry name" value="DnaA_dom"/>
</dbReference>
<comment type="subcellular location">
    <subcellularLocation>
        <location evidence="8">Cytoplasm</location>
    </subcellularLocation>
</comment>
<dbReference type="Pfam" id="PF08299">
    <property type="entry name" value="Bac_DnaA_C"/>
    <property type="match status" value="1"/>
</dbReference>
<feature type="binding site" evidence="8">
    <location>
        <position position="152"/>
    </location>
    <ligand>
        <name>ATP</name>
        <dbReference type="ChEBI" id="CHEBI:30616"/>
    </ligand>
</feature>
<dbReference type="InterPro" id="IPR010921">
    <property type="entry name" value="Trp_repressor/repl_initiator"/>
</dbReference>
<dbReference type="Gene3D" id="1.10.8.60">
    <property type="match status" value="1"/>
</dbReference>
<feature type="region of interest" description="Domain I, interacts with DnaA modulators" evidence="8">
    <location>
        <begin position="1"/>
        <end position="90"/>
    </location>
</feature>
<dbReference type="InterPro" id="IPR020591">
    <property type="entry name" value="Chromosome_initiator_DnaA-like"/>
</dbReference>
<dbReference type="InterPro" id="IPR018312">
    <property type="entry name" value="Chromosome_initiator_DnaA_CS"/>
</dbReference>
<evidence type="ECO:0000256" key="1">
    <source>
        <dbReference type="ARBA" id="ARBA00006583"/>
    </source>
</evidence>
<dbReference type="SMART" id="SM00382">
    <property type="entry name" value="AAA"/>
    <property type="match status" value="1"/>
</dbReference>